<feature type="region of interest" description="Disordered" evidence="1">
    <location>
        <begin position="262"/>
        <end position="312"/>
    </location>
</feature>
<comment type="caution">
    <text evidence="2">The sequence shown here is derived from an EMBL/GenBank/DDBJ whole genome shotgun (WGS) entry which is preliminary data.</text>
</comment>
<sequence>HIERLLADCHNFFPSTAILEDRRINILPRRSVYRPRFTTLSSTVTIYDTTATSNKMSSPFILRPTKAANSMEPLAQIMCMFPDNQSPVKLYWMRPVVLSAWQMSLWSNNLVLLKRLNGKFRRPTVKIRAWVNLLKVKSSNVVPDKKYSASVKSSLLPNGSLPETILNLRDLHRSSISLLKSWGSTLVIEEDATSPDEPSEGFGVLKYAIVKPREAEEADLVKRSSKSPNRALWMVIRRMISRTIYTHDTIIKLKEANVTKPTYKAPDMEGPSEHDLSSQISYDDQGTTVRYGEAASTKKRKRMIPDEEFPKE</sequence>
<reference evidence="2" key="1">
    <citation type="journal article" date="2021" name="IMA Fungus">
        <title>Genomic characterization of three marine fungi, including Emericellopsis atlantica sp. nov. with signatures of a generalist lifestyle and marine biomass degradation.</title>
        <authorList>
            <person name="Hagestad O.C."/>
            <person name="Hou L."/>
            <person name="Andersen J.H."/>
            <person name="Hansen E.H."/>
            <person name="Altermark B."/>
            <person name="Li C."/>
            <person name="Kuhnert E."/>
            <person name="Cox R.J."/>
            <person name="Crous P.W."/>
            <person name="Spatafora J.W."/>
            <person name="Lail K."/>
            <person name="Amirebrahimi M."/>
            <person name="Lipzen A."/>
            <person name="Pangilinan J."/>
            <person name="Andreopoulos W."/>
            <person name="Hayes R.D."/>
            <person name="Ng V."/>
            <person name="Grigoriev I.V."/>
            <person name="Jackson S.A."/>
            <person name="Sutton T.D.S."/>
            <person name="Dobson A.D.W."/>
            <person name="Rama T."/>
        </authorList>
    </citation>
    <scope>NUCLEOTIDE SEQUENCE</scope>
    <source>
        <strain evidence="2">TRa018bII</strain>
    </source>
</reference>
<feature type="compositionally biased region" description="Basic and acidic residues" evidence="1">
    <location>
        <begin position="303"/>
        <end position="312"/>
    </location>
</feature>
<accession>A0A9P7YBK7</accession>
<dbReference type="AlphaFoldDB" id="A0A9P7YBK7"/>
<evidence type="ECO:0000313" key="3">
    <source>
        <dbReference type="Proteomes" id="UP000824998"/>
    </source>
</evidence>
<name>A0A9P7YBK7_9HELO</name>
<gene>
    <name evidence="2" type="ORF">BJ875DRAFT_520803</name>
</gene>
<proteinExistence type="predicted"/>
<keyword evidence="3" id="KW-1185">Reference proteome</keyword>
<feature type="non-terminal residue" evidence="2">
    <location>
        <position position="1"/>
    </location>
</feature>
<evidence type="ECO:0000256" key="1">
    <source>
        <dbReference type="SAM" id="MobiDB-lite"/>
    </source>
</evidence>
<dbReference type="Proteomes" id="UP000824998">
    <property type="component" value="Unassembled WGS sequence"/>
</dbReference>
<dbReference type="EMBL" id="MU251692">
    <property type="protein sequence ID" value="KAG9230222.1"/>
    <property type="molecule type" value="Genomic_DNA"/>
</dbReference>
<evidence type="ECO:0000313" key="2">
    <source>
        <dbReference type="EMBL" id="KAG9230222.1"/>
    </source>
</evidence>
<protein>
    <submittedName>
        <fullName evidence="2">Uncharacterized protein</fullName>
    </submittedName>
</protein>
<organism evidence="2 3">
    <name type="scientific">Amylocarpus encephaloides</name>
    <dbReference type="NCBI Taxonomy" id="45428"/>
    <lineage>
        <taxon>Eukaryota</taxon>
        <taxon>Fungi</taxon>
        <taxon>Dikarya</taxon>
        <taxon>Ascomycota</taxon>
        <taxon>Pezizomycotina</taxon>
        <taxon>Leotiomycetes</taxon>
        <taxon>Helotiales</taxon>
        <taxon>Helotiales incertae sedis</taxon>
        <taxon>Amylocarpus</taxon>
    </lineage>
</organism>
<feature type="compositionally biased region" description="Polar residues" evidence="1">
    <location>
        <begin position="277"/>
        <end position="288"/>
    </location>
</feature>